<dbReference type="Gene3D" id="3.90.960.10">
    <property type="entry name" value="YbaK/aminoacyl-tRNA synthetase-associated domain"/>
    <property type="match status" value="1"/>
</dbReference>
<keyword evidence="3" id="KW-1185">Reference proteome</keyword>
<dbReference type="GO" id="GO:0002161">
    <property type="term" value="F:aminoacyl-tRNA deacylase activity"/>
    <property type="evidence" value="ECO:0007669"/>
    <property type="project" value="InterPro"/>
</dbReference>
<protein>
    <submittedName>
        <fullName evidence="2">YbaK / prolyl-tRNA synthetases associated domain protein</fullName>
    </submittedName>
</protein>
<dbReference type="GO" id="GO:0004812">
    <property type="term" value="F:aminoacyl-tRNA ligase activity"/>
    <property type="evidence" value="ECO:0007669"/>
    <property type="project" value="UniProtKB-KW"/>
</dbReference>
<name>A0A1M5V7C8_9VIBR</name>
<dbReference type="Proteomes" id="UP000184608">
    <property type="component" value="Unassembled WGS sequence"/>
</dbReference>
<dbReference type="STRING" id="1216006.VA7868_00293"/>
<dbReference type="RefSeq" id="WP_073602240.1">
    <property type="nucleotide sequence ID" value="NZ_FQXZ01000005.1"/>
</dbReference>
<evidence type="ECO:0000313" key="3">
    <source>
        <dbReference type="Proteomes" id="UP000184608"/>
    </source>
</evidence>
<dbReference type="OrthoDB" id="9786549at2"/>
<feature type="domain" description="YbaK/aminoacyl-tRNA synthetase-associated" evidence="1">
    <location>
        <begin position="28"/>
        <end position="143"/>
    </location>
</feature>
<gene>
    <name evidence="2" type="ORF">VA7868_00293</name>
</gene>
<dbReference type="InterPro" id="IPR036754">
    <property type="entry name" value="YbaK/aa-tRNA-synt-asso_dom_sf"/>
</dbReference>
<dbReference type="CDD" id="cd04332">
    <property type="entry name" value="YbaK_like"/>
    <property type="match status" value="1"/>
</dbReference>
<dbReference type="EMBL" id="FQXZ01000005">
    <property type="protein sequence ID" value="SHH71126.1"/>
    <property type="molecule type" value="Genomic_DNA"/>
</dbReference>
<proteinExistence type="predicted"/>
<dbReference type="AlphaFoldDB" id="A0A1M5V7C8"/>
<dbReference type="SUPFAM" id="SSF55826">
    <property type="entry name" value="YbaK/ProRS associated domain"/>
    <property type="match status" value="1"/>
</dbReference>
<organism evidence="2 3">
    <name type="scientific">Vibrio aerogenes CECT 7868</name>
    <dbReference type="NCBI Taxonomy" id="1216006"/>
    <lineage>
        <taxon>Bacteria</taxon>
        <taxon>Pseudomonadati</taxon>
        <taxon>Pseudomonadota</taxon>
        <taxon>Gammaproteobacteria</taxon>
        <taxon>Vibrionales</taxon>
        <taxon>Vibrionaceae</taxon>
        <taxon>Vibrio</taxon>
    </lineage>
</organism>
<dbReference type="InterPro" id="IPR007214">
    <property type="entry name" value="YbaK/aa-tRNA-synth-assoc-dom"/>
</dbReference>
<accession>A0A1M5V7C8</accession>
<keyword evidence="2" id="KW-0436">Ligase</keyword>
<evidence type="ECO:0000313" key="2">
    <source>
        <dbReference type="EMBL" id="SHH71126.1"/>
    </source>
</evidence>
<keyword evidence="2" id="KW-0030">Aminoacyl-tRNA synthetase</keyword>
<reference evidence="2 3" key="1">
    <citation type="submission" date="2016-11" db="EMBL/GenBank/DDBJ databases">
        <authorList>
            <person name="Jaros S."/>
            <person name="Januszkiewicz K."/>
            <person name="Wedrychowicz H."/>
        </authorList>
    </citation>
    <scope>NUCLEOTIDE SEQUENCE [LARGE SCALE GENOMIC DNA]</scope>
    <source>
        <strain evidence="2 3">CECT 7868</strain>
    </source>
</reference>
<evidence type="ECO:0000259" key="1">
    <source>
        <dbReference type="Pfam" id="PF04073"/>
    </source>
</evidence>
<sequence length="160" mass="18092">MTIATRLDCYLSDNHIDYETVKHNHSYSSLHSAVAANIQPVSLAKGIILEDHDGRHLMAVLPANANVNMPQLNQSLFASFHLVKEHDVYEMFEDCENGAVPPVGHVYHLPVVYDKALAELDFIYLEAGDHETLIKLSRDSFIKLMGPNSRCLHFSRHVFH</sequence>
<dbReference type="Pfam" id="PF04073">
    <property type="entry name" value="tRNA_edit"/>
    <property type="match status" value="1"/>
</dbReference>